<comment type="similarity">
    <text evidence="2">Belongs to the NUP186/NUP192/NUP205 family.</text>
</comment>
<gene>
    <name evidence="6" type="ORF">Hypma_013316</name>
</gene>
<dbReference type="Pfam" id="PF11894">
    <property type="entry name" value="Nup192"/>
    <property type="match status" value="1"/>
</dbReference>
<organism evidence="6 7">
    <name type="scientific">Hypsizygus marmoreus</name>
    <name type="common">White beech mushroom</name>
    <name type="synonym">Agaricus marmoreus</name>
    <dbReference type="NCBI Taxonomy" id="39966"/>
    <lineage>
        <taxon>Eukaryota</taxon>
        <taxon>Fungi</taxon>
        <taxon>Dikarya</taxon>
        <taxon>Basidiomycota</taxon>
        <taxon>Agaricomycotina</taxon>
        <taxon>Agaricomycetes</taxon>
        <taxon>Agaricomycetidae</taxon>
        <taxon>Agaricales</taxon>
        <taxon>Tricholomatineae</taxon>
        <taxon>Lyophyllaceae</taxon>
        <taxon>Hypsizygus</taxon>
    </lineage>
</organism>
<dbReference type="PANTHER" id="PTHR31344">
    <property type="entry name" value="NUCLEAR PORE COMPLEX PROTEIN NUP205"/>
    <property type="match status" value="1"/>
</dbReference>
<feature type="region of interest" description="Disordered" evidence="5">
    <location>
        <begin position="451"/>
        <end position="470"/>
    </location>
</feature>
<dbReference type="InParanoid" id="A0A369JGG3"/>
<evidence type="ECO:0000313" key="6">
    <source>
        <dbReference type="EMBL" id="RDB19677.1"/>
    </source>
</evidence>
<keyword evidence="4" id="KW-0539">Nucleus</keyword>
<dbReference type="Proteomes" id="UP000076154">
    <property type="component" value="Unassembled WGS sequence"/>
</dbReference>
<dbReference type="FunCoup" id="A0A369JGG3">
    <property type="interactions" value="507"/>
</dbReference>
<reference evidence="6" key="1">
    <citation type="submission" date="2018-04" db="EMBL/GenBank/DDBJ databases">
        <title>Whole genome sequencing of Hypsizygus marmoreus.</title>
        <authorList>
            <person name="Choi I.-G."/>
            <person name="Min B."/>
            <person name="Kim J.-G."/>
            <person name="Kim S."/>
            <person name="Oh Y.-L."/>
            <person name="Kong W.-S."/>
            <person name="Park H."/>
            <person name="Jeong J."/>
            <person name="Song E.-S."/>
        </authorList>
    </citation>
    <scope>NUCLEOTIDE SEQUENCE [LARGE SCALE GENOMIC DNA]</scope>
    <source>
        <strain evidence="6">51987-8</strain>
    </source>
</reference>
<evidence type="ECO:0000256" key="3">
    <source>
        <dbReference type="ARBA" id="ARBA00022448"/>
    </source>
</evidence>
<protein>
    <recommendedName>
        <fullName evidence="8">Nucleoporin NUP192</fullName>
    </recommendedName>
</protein>
<dbReference type="GO" id="GO:0044611">
    <property type="term" value="C:nuclear pore inner ring"/>
    <property type="evidence" value="ECO:0007669"/>
    <property type="project" value="TreeGrafter"/>
</dbReference>
<dbReference type="PANTHER" id="PTHR31344:SF0">
    <property type="entry name" value="NUCLEAR PORE COMPLEX PROTEIN NUP205"/>
    <property type="match status" value="1"/>
</dbReference>
<keyword evidence="3" id="KW-0813">Transport</keyword>
<evidence type="ECO:0008006" key="8">
    <source>
        <dbReference type="Google" id="ProtNLM"/>
    </source>
</evidence>
<dbReference type="EMBL" id="LUEZ02000077">
    <property type="protein sequence ID" value="RDB19677.1"/>
    <property type="molecule type" value="Genomic_DNA"/>
</dbReference>
<proteinExistence type="inferred from homology"/>
<comment type="subcellular location">
    <subcellularLocation>
        <location evidence="1">Nucleus</location>
    </subcellularLocation>
</comment>
<name>A0A369JGG3_HYPMA</name>
<evidence type="ECO:0000256" key="4">
    <source>
        <dbReference type="ARBA" id="ARBA00023242"/>
    </source>
</evidence>
<dbReference type="InterPro" id="IPR021827">
    <property type="entry name" value="Nup186/Nup192/Nup205"/>
</dbReference>
<sequence length="2120" mass="233368">MESISRLRELLDMVLDPRGIQHVEQELFDELMVQKPRLLQLLNVGGRNPQEQREIESGRTVINGKQVAANSDFARQAIFLSQQLDCSERYVAELLHTVMTENPNIDPVHSLEVTIAEFHLRRRQLVECVDILLNAAETASSPDTTPTIDRLALFVDAELVTPLMGGSETFPIRIFRAIDNLDAVISKADNARRNAASNTVAPSGQGNLSLGYDVLSSRYESLKYERRNLATALCTISRLGRFTTNDVKVVVDWLARNPNHPMTFYLLSTILLAFEPADPQTIGGGYRLKLATSNEAISYMKNVTAPSSTQWRDPGLKAAVLLKWTLFLTDARHNDPSLENRDGFRNEELETQLWNAVQGDAFAYLALAVLQLQRKRGSAPIASLVNALSLSTEQQDHRSVPTDEFKPVVLMAFETLVRSLITHASSELRKIKQRQEDLVLANVRTDRTRTTPRFAASLASQDSEKPSPPPRNDIAMLYSFIGLLYSALPGEHALQFWGAGPQVDASRTSYVQYIETTAGRLPAFLQWAVWSTSVHDITMSTALYDMLGGLAKGQQCSELAYNFMARGGGEVIPGSMLPSSSSGGPSVSWSVIFSLLESWASSSANPRPQPQHQQPLGFSTSLGGSLSYSTQPPPPSSHQIVIGPKDVLLAQSFLHLLSTVVTYSVAVRVTISGHAHFRAIPTLVSLIPLGIPLELKGALFETLAAFCEPGAGIPGVEICKAVWTLMERLEVINVRAIPTGPFGTLSAMKGVEAELEEIEAVHRLYPSTIPFLKLLSTLVHTSKRVPLKDRLIDSQPINTVPETLGQPYRLPGIGPFTAFVIDNVFANIPSREYSRPSDRWQTNDLCLAFIERAVASFDLESLVNTPDGGSVKGDSLVHLLVHPGYDVMKRLLTQSSLQASVLSYIVEGVKGFEKEFADEEPFFRSTIVRVLRIVHRVLEIQDLFLDVLIPLLSEVDSAPIVGTVHSRSYFTRFNLALSFGPQYIPALAAYIAFPNQSELVLLSIKILASLSSSSSTSNLATLISRSDDSERIMSGFMEILGVSSLDDVVEAEAVAEQTTGAGAPDLDEAPPLTQAIRLTALDLLIQETEPTRPYPNIAHLLLFGGISNEQQIQDPHALGASRTSIHVLLDLVSAGIPRLKGKGKARDHDYVLSTPLFSSLPGLAERCYRVVYQLCTHPKTSDFTTRYLRTREDFFARQLARVPAEAPEFIQSPYIQVEYKDGQRVTTTVSWLSAFLRLRSCIFDLVALDLHILTNKGHLKGVTDLLEILFGSSSYELDDDAFQPFQEIGQSHMRIIEFLQSLMFDWSDSLAVEPMKLEFLGQLNLLSCVRTDATGCEIIDRTALLSLLSAAKRALHAQGVVVTAAHSEQLQHEAAYILESCVVENHRREISHSIATGYEAWRRLLDMTLTKCFDRLPHDRRENMLFDLLHVLPTAIQSPDIQESTAVLLSEAVLSAITKLREDRRQQIIAQSAGGNSESGSLPAERLYAILRSILGGIIDNNRVELVRGNLYAALINYVHLISSPPGESDTIARGGSESFGLSLAASTTREDFVFDTSQSLVSFDRLNKSRGFDKSLELGSLAAMKGVMERLVGTVARDAIDGTEVWKTVAFMLLDALVQLSGTEKPHVVLSALTRHGILANFVRGIKEADSRLLAVLKPDPDDLNPLYVYEAKMSLFIRMTQTRAGAERLLEAQLVPILAQCDYLDARPEADQSFIDQDSFLPSAIQRYHQLFMPALQFVDGMLATLGTKHSTIMNQALDFLSSHSSTIVILLKNDTDYVPLALLEEIHLLLTLCSSVLPSVPKTEMLSTNSGFGAIHAAILALATRCLSTGRCFSHIVPQSDAEMQLANVRAFGYGPVSKFDVAVQQRERLLRKSIVAYIGAASDFTEPDITLVLSPITTTQRQDEDSASHFLTTIPTIGDALEALNTLCSDLAQTLKQISDLNAELAAKDHIGVDNIHEVIQDIHASLLQDLDIGQRRELICEEMESVRKAATSDARMLLDTTEMLLLLLWRHIDYYASPTAALPAAPSLIGGLGASTAARPSNVTMRFLAAPDPETFKLEVGRRLGPVLSRLEGLDLGFESDVLGNQQNQGYVEIMARRLRDGVGLLREGERDGEY</sequence>
<keyword evidence="7" id="KW-1185">Reference proteome</keyword>
<accession>A0A369JGG3</accession>
<dbReference type="GO" id="GO:0017056">
    <property type="term" value="F:structural constituent of nuclear pore"/>
    <property type="evidence" value="ECO:0007669"/>
    <property type="project" value="TreeGrafter"/>
</dbReference>
<comment type="caution">
    <text evidence="6">The sequence shown here is derived from an EMBL/GenBank/DDBJ whole genome shotgun (WGS) entry which is preliminary data.</text>
</comment>
<evidence type="ECO:0000256" key="1">
    <source>
        <dbReference type="ARBA" id="ARBA00004123"/>
    </source>
</evidence>
<dbReference type="OrthoDB" id="2019644at2759"/>
<evidence type="ECO:0000256" key="5">
    <source>
        <dbReference type="SAM" id="MobiDB-lite"/>
    </source>
</evidence>
<dbReference type="STRING" id="39966.A0A369JGG3"/>
<evidence type="ECO:0000313" key="7">
    <source>
        <dbReference type="Proteomes" id="UP000076154"/>
    </source>
</evidence>
<dbReference type="GO" id="GO:0006999">
    <property type="term" value="P:nuclear pore organization"/>
    <property type="evidence" value="ECO:0007669"/>
    <property type="project" value="TreeGrafter"/>
</dbReference>
<evidence type="ECO:0000256" key="2">
    <source>
        <dbReference type="ARBA" id="ARBA00005892"/>
    </source>
</evidence>